<keyword evidence="3" id="KW-1185">Reference proteome</keyword>
<dbReference type="AlphaFoldDB" id="A0AAE1P9U3"/>
<proteinExistence type="predicted"/>
<accession>A0AAE1P9U3</accession>
<dbReference type="Proteomes" id="UP001292094">
    <property type="component" value="Unassembled WGS sequence"/>
</dbReference>
<feature type="compositionally biased region" description="Basic and acidic residues" evidence="1">
    <location>
        <begin position="1"/>
        <end position="38"/>
    </location>
</feature>
<evidence type="ECO:0000313" key="2">
    <source>
        <dbReference type="EMBL" id="KAK4303871.1"/>
    </source>
</evidence>
<feature type="region of interest" description="Disordered" evidence="1">
    <location>
        <begin position="1"/>
        <end position="51"/>
    </location>
</feature>
<protein>
    <submittedName>
        <fullName evidence="2">Uncharacterized protein</fullName>
    </submittedName>
</protein>
<gene>
    <name evidence="2" type="ORF">Pmani_024154</name>
</gene>
<organism evidence="2 3">
    <name type="scientific">Petrolisthes manimaculis</name>
    <dbReference type="NCBI Taxonomy" id="1843537"/>
    <lineage>
        <taxon>Eukaryota</taxon>
        <taxon>Metazoa</taxon>
        <taxon>Ecdysozoa</taxon>
        <taxon>Arthropoda</taxon>
        <taxon>Crustacea</taxon>
        <taxon>Multicrustacea</taxon>
        <taxon>Malacostraca</taxon>
        <taxon>Eumalacostraca</taxon>
        <taxon>Eucarida</taxon>
        <taxon>Decapoda</taxon>
        <taxon>Pleocyemata</taxon>
        <taxon>Anomura</taxon>
        <taxon>Galatheoidea</taxon>
        <taxon>Porcellanidae</taxon>
        <taxon>Petrolisthes</taxon>
    </lineage>
</organism>
<sequence length="115" mass="12838">MTAIDREDVGQDSSGQKRDVAAVDREKKRGREALDREGNGQGSSRQVRPHSTYIVPPYGVLLPKESPGQPLHLTLLESNPNPTIYDSLHFTFLVSARPHPHWSGPISLSYNSKRH</sequence>
<dbReference type="EMBL" id="JAWZYT010002516">
    <property type="protein sequence ID" value="KAK4303871.1"/>
    <property type="molecule type" value="Genomic_DNA"/>
</dbReference>
<comment type="caution">
    <text evidence="2">The sequence shown here is derived from an EMBL/GenBank/DDBJ whole genome shotgun (WGS) entry which is preliminary data.</text>
</comment>
<evidence type="ECO:0000256" key="1">
    <source>
        <dbReference type="SAM" id="MobiDB-lite"/>
    </source>
</evidence>
<reference evidence="2" key="1">
    <citation type="submission" date="2023-11" db="EMBL/GenBank/DDBJ databases">
        <title>Genome assemblies of two species of porcelain crab, Petrolisthes cinctipes and Petrolisthes manimaculis (Anomura: Porcellanidae).</title>
        <authorList>
            <person name="Angst P."/>
        </authorList>
    </citation>
    <scope>NUCLEOTIDE SEQUENCE</scope>
    <source>
        <strain evidence="2">PB745_02</strain>
        <tissue evidence="2">Gill</tissue>
    </source>
</reference>
<name>A0AAE1P9U3_9EUCA</name>
<evidence type="ECO:0000313" key="3">
    <source>
        <dbReference type="Proteomes" id="UP001292094"/>
    </source>
</evidence>